<feature type="domain" description="Alcohol dehydrogenase-like C-terminal" evidence="23">
    <location>
        <begin position="194"/>
        <end position="325"/>
    </location>
</feature>
<keyword evidence="9" id="KW-0375">Hydrogen ion transport</keyword>
<name>E9E8K2_METAQ</name>
<keyword evidence="6" id="KW-0813">Transport</keyword>
<keyword evidence="10" id="KW-0862">Zinc</keyword>
<evidence type="ECO:0000313" key="26">
    <source>
        <dbReference type="Proteomes" id="UP000002499"/>
    </source>
</evidence>
<dbReference type="FunFam" id="3.40.50.720:FF:000068">
    <property type="entry name" value="Sorbitol dehydrogenase"/>
    <property type="match status" value="1"/>
</dbReference>
<evidence type="ECO:0000256" key="22">
    <source>
        <dbReference type="SAM" id="MobiDB-lite"/>
    </source>
</evidence>
<dbReference type="HOGENOM" id="CLU_030373_0_0_1"/>
<dbReference type="SUPFAM" id="SSF51735">
    <property type="entry name" value="NAD(P)-binding Rossmann-fold domains"/>
    <property type="match status" value="1"/>
</dbReference>
<dbReference type="InterPro" id="IPR045306">
    <property type="entry name" value="SDH-like"/>
</dbReference>
<protein>
    <recommendedName>
        <fullName evidence="20">L-arabinitol 4-dehydrogenase</fullName>
        <ecNumber evidence="19">1.1.1.12</ecNumber>
    </recommendedName>
</protein>
<keyword evidence="12" id="KW-0560">Oxidoreductase</keyword>
<evidence type="ECO:0000256" key="16">
    <source>
        <dbReference type="ARBA" id="ARBA00023136"/>
    </source>
</evidence>
<keyword evidence="17" id="KW-0066">ATP synthesis</keyword>
<dbReference type="EC" id="1.1.1.12" evidence="19"/>
<dbReference type="PANTHER" id="PTHR43161:SF12">
    <property type="entry name" value="L-ARABINITOL 4-DEHYDROGENASE"/>
    <property type="match status" value="1"/>
</dbReference>
<keyword evidence="13" id="KW-0520">NAD</keyword>
<evidence type="ECO:0000256" key="10">
    <source>
        <dbReference type="ARBA" id="ARBA00022833"/>
    </source>
</evidence>
<dbReference type="InterPro" id="IPR011032">
    <property type="entry name" value="GroES-like_sf"/>
</dbReference>
<comment type="catalytic activity">
    <reaction evidence="21">
        <text>L-arabinitol + NAD(+) = L-xylulose + NADH + H(+)</text>
        <dbReference type="Rhea" id="RHEA:16381"/>
        <dbReference type="ChEBI" id="CHEBI:15378"/>
        <dbReference type="ChEBI" id="CHEBI:17399"/>
        <dbReference type="ChEBI" id="CHEBI:18403"/>
        <dbReference type="ChEBI" id="CHEBI:57540"/>
        <dbReference type="ChEBI" id="CHEBI:57945"/>
        <dbReference type="EC" id="1.1.1.12"/>
    </reaction>
</comment>
<comment type="similarity">
    <text evidence="3">Belongs to the ATPase g subunit family.</text>
</comment>
<dbReference type="InterPro" id="IPR013154">
    <property type="entry name" value="ADH-like_N"/>
</dbReference>
<gene>
    <name evidence="25" type="ORF">MAC_06217</name>
</gene>
<dbReference type="InterPro" id="IPR006808">
    <property type="entry name" value="ATP_synth_F0_gsu_mt"/>
</dbReference>
<proteinExistence type="inferred from homology"/>
<dbReference type="GO" id="GO:0046872">
    <property type="term" value="F:metal ion binding"/>
    <property type="evidence" value="ECO:0007669"/>
    <property type="project" value="UniProtKB-KW"/>
</dbReference>
<feature type="region of interest" description="Disordered" evidence="22">
    <location>
        <begin position="386"/>
        <end position="484"/>
    </location>
</feature>
<comment type="cofactor">
    <cofactor evidence="1">
        <name>Zn(2+)</name>
        <dbReference type="ChEBI" id="CHEBI:29105"/>
    </cofactor>
</comment>
<comment type="subcellular location">
    <subcellularLocation>
        <location evidence="2">Mitochondrion membrane</location>
    </subcellularLocation>
</comment>
<dbReference type="OrthoDB" id="2148442at2759"/>
<keyword evidence="16" id="KW-0472">Membrane</keyword>
<evidence type="ECO:0000256" key="18">
    <source>
        <dbReference type="ARBA" id="ARBA00037881"/>
    </source>
</evidence>
<dbReference type="KEGG" id="maw:19250528"/>
<evidence type="ECO:0000256" key="13">
    <source>
        <dbReference type="ARBA" id="ARBA00023027"/>
    </source>
</evidence>
<dbReference type="InParanoid" id="E9E8K2"/>
<evidence type="ECO:0000256" key="11">
    <source>
        <dbReference type="ARBA" id="ARBA00022935"/>
    </source>
</evidence>
<dbReference type="eggNOG" id="KOG4103">
    <property type="taxonomic scope" value="Eukaryota"/>
</dbReference>
<dbReference type="GeneID" id="19250528"/>
<dbReference type="SUPFAM" id="SSF50129">
    <property type="entry name" value="GroES-like"/>
    <property type="match status" value="1"/>
</dbReference>
<feature type="compositionally biased region" description="Polar residues" evidence="22">
    <location>
        <begin position="394"/>
        <end position="406"/>
    </location>
</feature>
<dbReference type="Gene3D" id="3.40.50.720">
    <property type="entry name" value="NAD(P)-binding Rossmann-like Domain"/>
    <property type="match status" value="1"/>
</dbReference>
<evidence type="ECO:0000256" key="17">
    <source>
        <dbReference type="ARBA" id="ARBA00023310"/>
    </source>
</evidence>
<comment type="subunit">
    <text evidence="5">Homotetramer.</text>
</comment>
<evidence type="ECO:0000259" key="24">
    <source>
        <dbReference type="Pfam" id="PF08240"/>
    </source>
</evidence>
<evidence type="ECO:0000256" key="5">
    <source>
        <dbReference type="ARBA" id="ARBA00011881"/>
    </source>
</evidence>
<dbReference type="PANTHER" id="PTHR43161">
    <property type="entry name" value="SORBITOL DEHYDROGENASE"/>
    <property type="match status" value="1"/>
</dbReference>
<comment type="pathway">
    <text evidence="18">Carbohydrate degradation; L-arabinose degradation via L-arabinitol; D-xylulose 5-phosphate from L-arabinose (fungal route): step 2/5.</text>
</comment>
<reference evidence="25 26" key="1">
    <citation type="journal article" date="2011" name="PLoS Genet.">
        <title>Genome sequencing and comparative transcriptomics of the model entomopathogenic fungi Metarhizium anisopliae and M. acridum.</title>
        <authorList>
            <person name="Gao Q."/>
            <person name="Jin K."/>
            <person name="Ying S.H."/>
            <person name="Zhang Y."/>
            <person name="Xiao G."/>
            <person name="Shang Y."/>
            <person name="Duan Z."/>
            <person name="Hu X."/>
            <person name="Xie X.Q."/>
            <person name="Zhou G."/>
            <person name="Peng G."/>
            <person name="Luo Z."/>
            <person name="Huang W."/>
            <person name="Wang B."/>
            <person name="Fang W."/>
            <person name="Wang S."/>
            <person name="Zhong Y."/>
            <person name="Ma L.J."/>
            <person name="St Leger R.J."/>
            <person name="Zhao G.P."/>
            <person name="Pei Y."/>
            <person name="Feng M.G."/>
            <person name="Xia Y."/>
            <person name="Wang C."/>
        </authorList>
    </citation>
    <scope>NUCLEOTIDE SEQUENCE [LARGE SCALE GENOMIC DNA]</scope>
    <source>
        <strain evidence="25 26">CQMa 102</strain>
    </source>
</reference>
<dbReference type="Proteomes" id="UP000002499">
    <property type="component" value="Unassembled WGS sequence"/>
</dbReference>
<evidence type="ECO:0000256" key="8">
    <source>
        <dbReference type="ARBA" id="ARBA00022723"/>
    </source>
</evidence>
<keyword evidence="7" id="KW-0138">CF(0)</keyword>
<evidence type="ECO:0000256" key="12">
    <source>
        <dbReference type="ARBA" id="ARBA00023002"/>
    </source>
</evidence>
<comment type="similarity">
    <text evidence="4">Belongs to the zinc-containing alcohol dehydrogenase family.</text>
</comment>
<evidence type="ECO:0000256" key="1">
    <source>
        <dbReference type="ARBA" id="ARBA00001947"/>
    </source>
</evidence>
<dbReference type="InterPro" id="IPR013149">
    <property type="entry name" value="ADH-like_C"/>
</dbReference>
<evidence type="ECO:0000256" key="21">
    <source>
        <dbReference type="ARBA" id="ARBA00049317"/>
    </source>
</evidence>
<dbReference type="InterPro" id="IPR036291">
    <property type="entry name" value="NAD(P)-bd_dom_sf"/>
</dbReference>
<dbReference type="GO" id="GO:0015986">
    <property type="term" value="P:proton motive force-driven ATP synthesis"/>
    <property type="evidence" value="ECO:0007669"/>
    <property type="project" value="InterPro"/>
</dbReference>
<accession>E9E8K2</accession>
<keyword evidence="8" id="KW-0479">Metal-binding</keyword>
<feature type="region of interest" description="Disordered" evidence="22">
    <location>
        <begin position="499"/>
        <end position="529"/>
    </location>
</feature>
<feature type="compositionally biased region" description="Low complexity" evidence="22">
    <location>
        <begin position="460"/>
        <end position="470"/>
    </location>
</feature>
<evidence type="ECO:0000256" key="2">
    <source>
        <dbReference type="ARBA" id="ARBA00004325"/>
    </source>
</evidence>
<evidence type="ECO:0000256" key="15">
    <source>
        <dbReference type="ARBA" id="ARBA00023128"/>
    </source>
</evidence>
<dbReference type="GO" id="GO:0003939">
    <property type="term" value="F:L-iditol 2-dehydrogenase (NAD+) activity"/>
    <property type="evidence" value="ECO:0007669"/>
    <property type="project" value="TreeGrafter"/>
</dbReference>
<dbReference type="Gene3D" id="3.90.180.10">
    <property type="entry name" value="Medium-chain alcohol dehydrogenases, catalytic domain"/>
    <property type="match status" value="1"/>
</dbReference>
<evidence type="ECO:0000313" key="25">
    <source>
        <dbReference type="EMBL" id="EFY87731.1"/>
    </source>
</evidence>
<feature type="domain" description="Alcohol dehydrogenase-like N-terminal" evidence="24">
    <location>
        <begin position="45"/>
        <end position="156"/>
    </location>
</feature>
<evidence type="ECO:0000256" key="14">
    <source>
        <dbReference type="ARBA" id="ARBA00023065"/>
    </source>
</evidence>
<organism evidence="26">
    <name type="scientific">Metarhizium acridum (strain CQMa 102)</name>
    <dbReference type="NCBI Taxonomy" id="655827"/>
    <lineage>
        <taxon>Eukaryota</taxon>
        <taxon>Fungi</taxon>
        <taxon>Dikarya</taxon>
        <taxon>Ascomycota</taxon>
        <taxon>Pezizomycotina</taxon>
        <taxon>Sordariomycetes</taxon>
        <taxon>Hypocreomycetidae</taxon>
        <taxon>Hypocreales</taxon>
        <taxon>Clavicipitaceae</taxon>
        <taxon>Metarhizium</taxon>
    </lineage>
</organism>
<evidence type="ECO:0000256" key="3">
    <source>
        <dbReference type="ARBA" id="ARBA00005699"/>
    </source>
</evidence>
<evidence type="ECO:0000256" key="4">
    <source>
        <dbReference type="ARBA" id="ARBA00008072"/>
    </source>
</evidence>
<keyword evidence="11" id="KW-0119">Carbohydrate metabolism</keyword>
<dbReference type="Pfam" id="PF00107">
    <property type="entry name" value="ADH_zinc_N"/>
    <property type="match status" value="1"/>
</dbReference>
<evidence type="ECO:0000259" key="23">
    <source>
        <dbReference type="Pfam" id="PF00107"/>
    </source>
</evidence>
<dbReference type="GO" id="GO:0031966">
    <property type="term" value="C:mitochondrial membrane"/>
    <property type="evidence" value="ECO:0007669"/>
    <property type="project" value="UniProtKB-SubCell"/>
</dbReference>
<feature type="compositionally biased region" description="Polar residues" evidence="22">
    <location>
        <begin position="414"/>
        <end position="437"/>
    </location>
</feature>
<keyword evidence="15" id="KW-0496">Mitochondrion</keyword>
<sequence length="669" mass="71494">MAPAATGLSLKPNIGVYTNPKHDLWISKAEPTAESVSAGSDLKLGEVTVAIRSTGICGSDVHFWHAGCIGPMIVEGDHILGHESAGDVIAVHPSVTNLKVGDRVAVEPNIICNACEPCLTGHYNGCEKVAFLSTPPVPGLLRRYVNHPAVWCHKIGDMSYENGSLLEPLSVALAGMQRAKMQLGDAVLVCGAGPIGLVTMLCCAAGGASPLVITDISESRLAFAKELCPRVITHKIEPGSAEDTAKAIVKTFKGVEPALTMECTGVESSIGAAIWATKFGGKVFIIGVGKNEINIPFMRASVREVDIQLQYRYSNTWPRAIRLVESGVIDLSRLVTHRFPLEDAVKAFETSADPKSGAIKKHAFSGFNNGRVNRLLAPRRSGVGIQEHVPGQDASENSLAPTNHEPSNPIGPGNQLTNSPELFFSLSQKQPTTNAPNRRQLLPQRINPHRKASRRLIPDSASRSSRLSSLPTAPHRTTQPDTMAMSLARSMIRSPALRMASRRFESTAASKASEAAKETASKAQQGLSRVTSAAGPAIAGAARGVGNALGKIGGRTGRLIAFIERQTPFVVYYSKVGAEVAKLVFQGQKMSPPSVATFQNTYQTLWRSFRRGTLFQSPQNILQQARNLSNAQLATAGVVAAECLGFFTVGEMIGRFKIVGYHGETASHH</sequence>
<keyword evidence="14" id="KW-0406">Ion transport</keyword>
<dbReference type="eggNOG" id="KOG0024">
    <property type="taxonomic scope" value="Eukaryota"/>
</dbReference>
<keyword evidence="26" id="KW-1185">Reference proteome</keyword>
<evidence type="ECO:0000256" key="7">
    <source>
        <dbReference type="ARBA" id="ARBA00022547"/>
    </source>
</evidence>
<dbReference type="CDD" id="cd05285">
    <property type="entry name" value="sorbitol_DH"/>
    <property type="match status" value="1"/>
</dbReference>
<dbReference type="GO" id="GO:0045259">
    <property type="term" value="C:proton-transporting ATP synthase complex"/>
    <property type="evidence" value="ECO:0007669"/>
    <property type="project" value="UniProtKB-KW"/>
</dbReference>
<evidence type="ECO:0000256" key="20">
    <source>
        <dbReference type="ARBA" id="ARBA00039783"/>
    </source>
</evidence>
<dbReference type="GO" id="GO:0006062">
    <property type="term" value="P:sorbitol catabolic process"/>
    <property type="evidence" value="ECO:0007669"/>
    <property type="project" value="TreeGrafter"/>
</dbReference>
<dbReference type="EMBL" id="GL698522">
    <property type="protein sequence ID" value="EFY87731.1"/>
    <property type="molecule type" value="Genomic_DNA"/>
</dbReference>
<dbReference type="GO" id="GO:0019568">
    <property type="term" value="P:arabinose catabolic process"/>
    <property type="evidence" value="ECO:0007669"/>
    <property type="project" value="UniProtKB-KW"/>
</dbReference>
<dbReference type="GO" id="GO:0015078">
    <property type="term" value="F:proton transmembrane transporter activity"/>
    <property type="evidence" value="ECO:0007669"/>
    <property type="project" value="InterPro"/>
</dbReference>
<keyword evidence="11" id="KW-0054">Arabinose catabolism</keyword>
<dbReference type="AlphaFoldDB" id="E9E8K2"/>
<evidence type="ECO:0000256" key="19">
    <source>
        <dbReference type="ARBA" id="ARBA00038954"/>
    </source>
</evidence>
<dbReference type="Pfam" id="PF04718">
    <property type="entry name" value="ATP-synt_G"/>
    <property type="match status" value="1"/>
</dbReference>
<evidence type="ECO:0000256" key="9">
    <source>
        <dbReference type="ARBA" id="ARBA00022781"/>
    </source>
</evidence>
<evidence type="ECO:0000256" key="6">
    <source>
        <dbReference type="ARBA" id="ARBA00022448"/>
    </source>
</evidence>
<dbReference type="GO" id="GO:0050019">
    <property type="term" value="F:L-arabinitol 4-dehydrogenase activity"/>
    <property type="evidence" value="ECO:0007669"/>
    <property type="project" value="UniProtKB-EC"/>
</dbReference>
<dbReference type="Pfam" id="PF08240">
    <property type="entry name" value="ADH_N"/>
    <property type="match status" value="1"/>
</dbReference>
<dbReference type="STRING" id="655827.E9E8K2"/>